<evidence type="ECO:0000313" key="7">
    <source>
        <dbReference type="EMBL" id="OGY08222.1"/>
    </source>
</evidence>
<reference evidence="7 8" key="1">
    <citation type="journal article" date="2016" name="Nat. Commun.">
        <title>Thousands of microbial genomes shed light on interconnected biogeochemical processes in an aquifer system.</title>
        <authorList>
            <person name="Anantharaman K."/>
            <person name="Brown C.T."/>
            <person name="Hug L.A."/>
            <person name="Sharon I."/>
            <person name="Castelle C.J."/>
            <person name="Probst A.J."/>
            <person name="Thomas B.C."/>
            <person name="Singh A."/>
            <person name="Wilkins M.J."/>
            <person name="Karaoz U."/>
            <person name="Brodie E.L."/>
            <person name="Williams K.H."/>
            <person name="Hubbard S.S."/>
            <person name="Banfield J.F."/>
        </authorList>
    </citation>
    <scope>NUCLEOTIDE SEQUENCE [LARGE SCALE GENOMIC DNA]</scope>
</reference>
<evidence type="ECO:0000256" key="2">
    <source>
        <dbReference type="ARBA" id="ARBA00016956"/>
    </source>
</evidence>
<dbReference type="Gene3D" id="1.10.8.10">
    <property type="entry name" value="DNA helicase RuvA subunit, C-terminal domain"/>
    <property type="match status" value="1"/>
</dbReference>
<accession>A0A1G1UYK3</accession>
<dbReference type="Proteomes" id="UP000177967">
    <property type="component" value="Unassembled WGS sequence"/>
</dbReference>
<dbReference type="GO" id="GO:0003746">
    <property type="term" value="F:translation elongation factor activity"/>
    <property type="evidence" value="ECO:0007669"/>
    <property type="project" value="UniProtKB-UniRule"/>
</dbReference>
<dbReference type="EMBL" id="MHBW01000030">
    <property type="protein sequence ID" value="OGY08222.1"/>
    <property type="molecule type" value="Genomic_DNA"/>
</dbReference>
<dbReference type="InterPro" id="IPR036402">
    <property type="entry name" value="EF-Ts_dimer_sf"/>
</dbReference>
<dbReference type="InterPro" id="IPR001816">
    <property type="entry name" value="Transl_elong_EFTs/EF1B"/>
</dbReference>
<feature type="domain" description="Translation elongation factor EFTs/EF1B dimerisation" evidence="6">
    <location>
        <begin position="72"/>
        <end position="148"/>
    </location>
</feature>
<sequence>MKVSVEHIKKLRDELGVSISDIRYALEESDGNEDKARELLKKKGLERAEKKSERQIKAGRVFSYIHHTGAVGAMVVLGCETDFVARTDEFQKLGAELVMQVASLGAGTVSELQGQDYIRDSSKTVGTLIQETSGKLGENIQVKEIKSFRV</sequence>
<dbReference type="PANTHER" id="PTHR11741">
    <property type="entry name" value="ELONGATION FACTOR TS"/>
    <property type="match status" value="1"/>
</dbReference>
<dbReference type="InterPro" id="IPR014039">
    <property type="entry name" value="Transl_elong_EFTs/EF1B_dimer"/>
</dbReference>
<comment type="caution">
    <text evidence="7">The sequence shown here is derived from an EMBL/GenBank/DDBJ whole genome shotgun (WGS) entry which is preliminary data.</text>
</comment>
<dbReference type="Pfam" id="PF00889">
    <property type="entry name" value="EF_TS"/>
    <property type="match status" value="1"/>
</dbReference>
<comment type="similarity">
    <text evidence="1 5">Belongs to the EF-Ts family.</text>
</comment>
<evidence type="ECO:0000256" key="4">
    <source>
        <dbReference type="ARBA" id="ARBA00022917"/>
    </source>
</evidence>
<name>A0A1G1UYK3_9BACT</name>
<dbReference type="Gene3D" id="3.30.479.20">
    <property type="entry name" value="Elongation factor Ts, dimerisation domain"/>
    <property type="match status" value="1"/>
</dbReference>
<evidence type="ECO:0000256" key="5">
    <source>
        <dbReference type="HAMAP-Rule" id="MF_00050"/>
    </source>
</evidence>
<comment type="function">
    <text evidence="5">Associates with the EF-Tu.GDP complex and induces the exchange of GDP to GTP. It remains bound to the aminoacyl-tRNA.EF-Tu.GTP complex up to the GTP hydrolysis stage on the ribosome.</text>
</comment>
<feature type="region of interest" description="Involved in Mg(2+) ion dislocation from EF-Tu" evidence="5">
    <location>
        <begin position="81"/>
        <end position="84"/>
    </location>
</feature>
<dbReference type="SUPFAM" id="SSF54713">
    <property type="entry name" value="Elongation factor Ts (EF-Ts), dimerisation domain"/>
    <property type="match status" value="1"/>
</dbReference>
<dbReference type="InterPro" id="IPR009060">
    <property type="entry name" value="UBA-like_sf"/>
</dbReference>
<keyword evidence="5" id="KW-0963">Cytoplasm</keyword>
<proteinExistence type="inferred from homology"/>
<keyword evidence="4 5" id="KW-0648">Protein biosynthesis</keyword>
<dbReference type="PANTHER" id="PTHR11741:SF0">
    <property type="entry name" value="ELONGATION FACTOR TS, MITOCHONDRIAL"/>
    <property type="match status" value="1"/>
</dbReference>
<dbReference type="SUPFAM" id="SSF46934">
    <property type="entry name" value="UBA-like"/>
    <property type="match status" value="1"/>
</dbReference>
<evidence type="ECO:0000259" key="6">
    <source>
        <dbReference type="Pfam" id="PF00889"/>
    </source>
</evidence>
<dbReference type="STRING" id="1797513.A2782_00385"/>
<organism evidence="7 8">
    <name type="scientific">Candidatus Blackburnbacteria bacterium RIFCSPHIGHO2_01_FULL_43_15b</name>
    <dbReference type="NCBI Taxonomy" id="1797513"/>
    <lineage>
        <taxon>Bacteria</taxon>
        <taxon>Candidatus Blackburniibacteriota</taxon>
    </lineage>
</organism>
<dbReference type="AlphaFoldDB" id="A0A1G1UYK3"/>
<gene>
    <name evidence="5" type="primary">tsf</name>
    <name evidence="7" type="ORF">A2782_00385</name>
</gene>
<evidence type="ECO:0000256" key="1">
    <source>
        <dbReference type="ARBA" id="ARBA00005532"/>
    </source>
</evidence>
<protein>
    <recommendedName>
        <fullName evidence="2 5">Elongation factor Ts</fullName>
        <shortName evidence="5">EF-Ts</shortName>
    </recommendedName>
</protein>
<evidence type="ECO:0000313" key="8">
    <source>
        <dbReference type="Proteomes" id="UP000177967"/>
    </source>
</evidence>
<keyword evidence="3 5" id="KW-0251">Elongation factor</keyword>
<dbReference type="FunFam" id="1.10.8.10:FF:000001">
    <property type="entry name" value="Elongation factor Ts"/>
    <property type="match status" value="1"/>
</dbReference>
<dbReference type="HAMAP" id="MF_00050">
    <property type="entry name" value="EF_Ts"/>
    <property type="match status" value="1"/>
</dbReference>
<evidence type="ECO:0000256" key="3">
    <source>
        <dbReference type="ARBA" id="ARBA00022768"/>
    </source>
</evidence>
<comment type="subcellular location">
    <subcellularLocation>
        <location evidence="5">Cytoplasm</location>
    </subcellularLocation>
</comment>
<dbReference type="GO" id="GO:0005737">
    <property type="term" value="C:cytoplasm"/>
    <property type="evidence" value="ECO:0007669"/>
    <property type="project" value="UniProtKB-SubCell"/>
</dbReference>